<evidence type="ECO:0000313" key="11">
    <source>
        <dbReference type="EMBL" id="TIB77946.1"/>
    </source>
</evidence>
<evidence type="ECO:0000313" key="20">
    <source>
        <dbReference type="Proteomes" id="UP000309601"/>
    </source>
</evidence>
<evidence type="ECO:0000313" key="17">
    <source>
        <dbReference type="Proteomes" id="UP000305362"/>
    </source>
</evidence>
<dbReference type="Gene3D" id="3.30.40.10">
    <property type="entry name" value="Zinc/RING finger domain, C3HC4 (zinc finger)"/>
    <property type="match status" value="1"/>
</dbReference>
<dbReference type="PROSITE" id="PS50089">
    <property type="entry name" value="ZF_RING_2"/>
    <property type="match status" value="1"/>
</dbReference>
<dbReference type="EMBL" id="SPRX01000032">
    <property type="protein sequence ID" value="TIC64592.1"/>
    <property type="molecule type" value="Genomic_DNA"/>
</dbReference>
<dbReference type="EMBL" id="SPRV01000030">
    <property type="protein sequence ID" value="TIC61316.1"/>
    <property type="molecule type" value="Genomic_DNA"/>
</dbReference>
<dbReference type="Proteomes" id="UP000310685">
    <property type="component" value="Unassembled WGS sequence"/>
</dbReference>
<dbReference type="SUPFAM" id="SSF57850">
    <property type="entry name" value="RING/U-box"/>
    <property type="match status" value="1"/>
</dbReference>
<evidence type="ECO:0000259" key="10">
    <source>
        <dbReference type="PROSITE" id="PS50089"/>
    </source>
</evidence>
<dbReference type="GO" id="GO:0061630">
    <property type="term" value="F:ubiquitin protein ligase activity"/>
    <property type="evidence" value="ECO:0007669"/>
    <property type="project" value="InterPro"/>
</dbReference>
<dbReference type="GO" id="GO:0031145">
    <property type="term" value="P:anaphase-promoting complex-dependent catabolic process"/>
    <property type="evidence" value="ECO:0007669"/>
    <property type="project" value="InterPro"/>
</dbReference>
<evidence type="ECO:0000256" key="7">
    <source>
        <dbReference type="ARBA" id="ARBA00022833"/>
    </source>
</evidence>
<dbReference type="InterPro" id="IPR013083">
    <property type="entry name" value="Znf_RING/FYVE/PHD"/>
</dbReference>
<protein>
    <recommendedName>
        <fullName evidence="1">Anaphase-promoting complex subunit 11</fullName>
    </recommendedName>
</protein>
<reference evidence="17 18" key="1">
    <citation type="submission" date="2019-03" db="EMBL/GenBank/DDBJ databases">
        <title>Sequencing 25 genomes of Wallemia mellicola.</title>
        <authorList>
            <person name="Gostincar C."/>
        </authorList>
    </citation>
    <scope>NUCLEOTIDE SEQUENCE [LARGE SCALE GENOMIC DNA]</scope>
    <source>
        <strain evidence="12 19">EXF-1262</strain>
        <strain evidence="15 20">EXF-1274</strain>
        <strain evidence="14 17">EXF-1277</strain>
        <strain evidence="11 21">EXF-6152</strain>
        <strain evidence="16 22">EXF-757</strain>
        <strain evidence="13 18">EXF-8738</strain>
    </source>
</reference>
<evidence type="ECO:0000313" key="21">
    <source>
        <dbReference type="Proteomes" id="UP000310685"/>
    </source>
</evidence>
<evidence type="ECO:0000313" key="18">
    <source>
        <dbReference type="Proteomes" id="UP000305647"/>
    </source>
</evidence>
<organism evidence="13 18">
    <name type="scientific">Wallemia mellicola</name>
    <dbReference type="NCBI Taxonomy" id="1708541"/>
    <lineage>
        <taxon>Eukaryota</taxon>
        <taxon>Fungi</taxon>
        <taxon>Dikarya</taxon>
        <taxon>Basidiomycota</taxon>
        <taxon>Wallemiomycotina</taxon>
        <taxon>Wallemiomycetes</taxon>
        <taxon>Wallemiales</taxon>
        <taxon>Wallemiaceae</taxon>
        <taxon>Wallemia</taxon>
    </lineage>
</organism>
<dbReference type="Proteomes" id="UP000305647">
    <property type="component" value="Unassembled WGS sequence"/>
</dbReference>
<evidence type="ECO:0000313" key="14">
    <source>
        <dbReference type="EMBL" id="TIC61316.1"/>
    </source>
</evidence>
<name>A0A4T0U7P1_9BASI</name>
<dbReference type="Proteomes" id="UP000305362">
    <property type="component" value="Unassembled WGS sequence"/>
</dbReference>
<evidence type="ECO:0000256" key="3">
    <source>
        <dbReference type="ARBA" id="ARBA00022723"/>
    </source>
</evidence>
<dbReference type="OMA" id="QWRWDTG"/>
<evidence type="ECO:0000313" key="19">
    <source>
        <dbReference type="Proteomes" id="UP000307169"/>
    </source>
</evidence>
<dbReference type="Proteomes" id="UP000307169">
    <property type="component" value="Unassembled WGS sequence"/>
</dbReference>
<accession>A0A4T0U7P1</accession>
<keyword evidence="4 9" id="KW-0863">Zinc-finger</keyword>
<dbReference type="GO" id="GO:0008270">
    <property type="term" value="F:zinc ion binding"/>
    <property type="evidence" value="ECO:0007669"/>
    <property type="project" value="UniProtKB-KW"/>
</dbReference>
<dbReference type="GO" id="GO:0051301">
    <property type="term" value="P:cell division"/>
    <property type="evidence" value="ECO:0007669"/>
    <property type="project" value="UniProtKB-KW"/>
</dbReference>
<dbReference type="EMBL" id="SPRO01000024">
    <property type="protein sequence ID" value="TIC29802.1"/>
    <property type="molecule type" value="Genomic_DNA"/>
</dbReference>
<evidence type="ECO:0000313" key="16">
    <source>
        <dbReference type="EMBL" id="TIC64592.1"/>
    </source>
</evidence>
<dbReference type="GO" id="GO:0005680">
    <property type="term" value="C:anaphase-promoting complex"/>
    <property type="evidence" value="ECO:0007669"/>
    <property type="project" value="InterPro"/>
</dbReference>
<dbReference type="EMBL" id="SPRH01000028">
    <property type="protein sequence ID" value="TIB99672.1"/>
    <property type="molecule type" value="Genomic_DNA"/>
</dbReference>
<keyword evidence="8" id="KW-0131">Cell cycle</keyword>
<evidence type="ECO:0000256" key="1">
    <source>
        <dbReference type="ARBA" id="ARBA00013928"/>
    </source>
</evidence>
<evidence type="ECO:0000313" key="22">
    <source>
        <dbReference type="Proteomes" id="UP000310708"/>
    </source>
</evidence>
<evidence type="ECO:0000256" key="5">
    <source>
        <dbReference type="ARBA" id="ARBA00022776"/>
    </source>
</evidence>
<evidence type="ECO:0000256" key="8">
    <source>
        <dbReference type="ARBA" id="ARBA00023306"/>
    </source>
</evidence>
<evidence type="ECO:0000313" key="13">
    <source>
        <dbReference type="EMBL" id="TIC29802.1"/>
    </source>
</evidence>
<keyword evidence="7" id="KW-0862">Zinc</keyword>
<evidence type="ECO:0000256" key="2">
    <source>
        <dbReference type="ARBA" id="ARBA00022618"/>
    </source>
</evidence>
<dbReference type="InterPro" id="IPR001841">
    <property type="entry name" value="Znf_RING"/>
</dbReference>
<dbReference type="AlphaFoldDB" id="A0A4T0U7P1"/>
<dbReference type="EMBL" id="SPRC01000030">
    <property type="protein sequence ID" value="TIB77946.1"/>
    <property type="molecule type" value="Genomic_DNA"/>
</dbReference>
<proteinExistence type="predicted"/>
<evidence type="ECO:0000256" key="9">
    <source>
        <dbReference type="PROSITE-ProRule" id="PRU00175"/>
    </source>
</evidence>
<evidence type="ECO:0000313" key="12">
    <source>
        <dbReference type="EMBL" id="TIB99672.1"/>
    </source>
</evidence>
<dbReference type="PANTHER" id="PTHR11210">
    <property type="entry name" value="RING BOX"/>
    <property type="match status" value="1"/>
</dbReference>
<keyword evidence="6" id="KW-0833">Ubl conjugation pathway</keyword>
<keyword evidence="5" id="KW-0498">Mitosis</keyword>
<evidence type="ECO:0000313" key="15">
    <source>
        <dbReference type="EMBL" id="TIC64090.1"/>
    </source>
</evidence>
<dbReference type="Proteomes" id="UP000309601">
    <property type="component" value="Unassembled WGS sequence"/>
</dbReference>
<dbReference type="GO" id="GO:0097602">
    <property type="term" value="F:cullin family protein binding"/>
    <property type="evidence" value="ECO:0007669"/>
    <property type="project" value="InterPro"/>
</dbReference>
<dbReference type="CDD" id="cd16456">
    <property type="entry name" value="RING-H2_APC11"/>
    <property type="match status" value="1"/>
</dbReference>
<dbReference type="InterPro" id="IPR024991">
    <property type="entry name" value="RING-H2_APC11"/>
</dbReference>
<dbReference type="OrthoDB" id="1681166at2759"/>
<keyword evidence="2" id="KW-0132">Cell division</keyword>
<gene>
    <name evidence="16" type="ORF">E3Q01_02664</name>
    <name evidence="15" type="ORF">E3Q02_02739</name>
    <name evidence="14" type="ORF">E3Q03_02738</name>
    <name evidence="13" type="ORF">E3Q10_02445</name>
    <name evidence="12" type="ORF">E3Q17_02497</name>
    <name evidence="11" type="ORF">E3Q22_02824</name>
</gene>
<dbReference type="Proteomes" id="UP000310708">
    <property type="component" value="Unassembled WGS sequence"/>
</dbReference>
<dbReference type="EMBL" id="SPRW01000030">
    <property type="protein sequence ID" value="TIC64090.1"/>
    <property type="molecule type" value="Genomic_DNA"/>
</dbReference>
<sequence length="85" mass="10048">MRVKINEWRTFSHWKWDGCDVEDLCGICQNYLDNSCPNCSLPGDDCPLIWGKCNHTFHMHCILKWLSLESSKGQCPMDRQQWETQ</sequence>
<evidence type="ECO:0000256" key="6">
    <source>
        <dbReference type="ARBA" id="ARBA00022786"/>
    </source>
</evidence>
<comment type="caution">
    <text evidence="13">The sequence shown here is derived from an EMBL/GenBank/DDBJ whole genome shotgun (WGS) entry which is preliminary data.</text>
</comment>
<keyword evidence="3" id="KW-0479">Metal-binding</keyword>
<feature type="domain" description="RING-type" evidence="10">
    <location>
        <begin position="25"/>
        <end position="79"/>
    </location>
</feature>
<evidence type="ECO:0000256" key="4">
    <source>
        <dbReference type="ARBA" id="ARBA00022771"/>
    </source>
</evidence>
<dbReference type="Pfam" id="PF12861">
    <property type="entry name" value="zf-ANAPC11"/>
    <property type="match status" value="1"/>
</dbReference>
<dbReference type="InterPro" id="IPR051031">
    <property type="entry name" value="RING-box_E3_Ubiquitin_Ligase"/>
</dbReference>